<name>A0A8J6P5B6_9BACT</name>
<gene>
    <name evidence="1" type="ORF">H8D96_17595</name>
</gene>
<comment type="caution">
    <text evidence="1">The sequence shown here is derived from an EMBL/GenBank/DDBJ whole genome shotgun (WGS) entry which is preliminary data.</text>
</comment>
<dbReference type="EMBL" id="JACNIG010000326">
    <property type="protein sequence ID" value="MBC8433727.1"/>
    <property type="molecule type" value="Genomic_DNA"/>
</dbReference>
<organism evidence="1 2">
    <name type="scientific">Candidatus Desulfatibia vada</name>
    <dbReference type="NCBI Taxonomy" id="2841696"/>
    <lineage>
        <taxon>Bacteria</taxon>
        <taxon>Pseudomonadati</taxon>
        <taxon>Thermodesulfobacteriota</taxon>
        <taxon>Desulfobacteria</taxon>
        <taxon>Desulfobacterales</taxon>
        <taxon>Desulfobacterales incertae sedis</taxon>
        <taxon>Candidatus Desulfatibia</taxon>
    </lineage>
</organism>
<sequence length="386" mass="44695">MPKIIDYIADKTGGVNYGTYKYSFEGVEVPSIVYDDNQEIAISRKQIGETDRGLKEPKSLVDKANTIKKQDEPLFKYFLDGSRRTYKVDDIAYNDRIYPIVAGQIGVGCCARKSPPHFEKVSLLKQNVLVLPDCADKDGREDYFYNNLRKKINDIDIVKKRGIKIDKILSYPDKALNEGEKYEHKGIAKIQDEMIEKEKELVIQLVEQGKLNFNDYLLKDGSLEYKDVKKYSDRELSKIKSNYRCVVGVSKIFNPELCKDKNKKNIAKRIAELPLYHRTPAFRYTNERATNVEFSIWYLRIRHIQKTIGPFDGILKVEKILVSEDEQKNGLASGEIDLISANLINERCPTCYGHDSRWANHLYPVYLTERFIKSNYLSEPLFLNLF</sequence>
<reference evidence="1 2" key="1">
    <citation type="submission" date="2020-08" db="EMBL/GenBank/DDBJ databases">
        <title>Bridging the membrane lipid divide: bacteria of the FCB group superphylum have the potential to synthesize archaeal ether lipids.</title>
        <authorList>
            <person name="Villanueva L."/>
            <person name="Von Meijenfeldt F.A.B."/>
            <person name="Westbye A.B."/>
            <person name="Yadav S."/>
            <person name="Hopmans E.C."/>
            <person name="Dutilh B.E."/>
            <person name="Sinninghe Damste J.S."/>
        </authorList>
    </citation>
    <scope>NUCLEOTIDE SEQUENCE [LARGE SCALE GENOMIC DNA]</scope>
    <source>
        <strain evidence="1">NIOZ-UU17</strain>
    </source>
</reference>
<dbReference type="InterPro" id="IPR012337">
    <property type="entry name" value="RNaseH-like_sf"/>
</dbReference>
<evidence type="ECO:0000313" key="2">
    <source>
        <dbReference type="Proteomes" id="UP000605201"/>
    </source>
</evidence>
<dbReference type="AlphaFoldDB" id="A0A8J6P5B6"/>
<accession>A0A8J6P5B6</accession>
<protein>
    <submittedName>
        <fullName evidence="1">Uncharacterized protein</fullName>
    </submittedName>
</protein>
<dbReference type="Proteomes" id="UP000605201">
    <property type="component" value="Unassembled WGS sequence"/>
</dbReference>
<evidence type="ECO:0000313" key="1">
    <source>
        <dbReference type="EMBL" id="MBC8433727.1"/>
    </source>
</evidence>
<dbReference type="SUPFAM" id="SSF53098">
    <property type="entry name" value="Ribonuclease H-like"/>
    <property type="match status" value="1"/>
</dbReference>
<proteinExistence type="predicted"/>